<proteinExistence type="predicted"/>
<gene>
    <name evidence="2" type="ORF">Daura_28820</name>
</gene>
<dbReference type="AlphaFoldDB" id="A0A9Q9MCD6"/>
<keyword evidence="3" id="KW-1185">Reference proteome</keyword>
<feature type="region of interest" description="Disordered" evidence="1">
    <location>
        <begin position="44"/>
        <end position="67"/>
    </location>
</feature>
<accession>A0A9Q9MCD6</accession>
<evidence type="ECO:0000256" key="1">
    <source>
        <dbReference type="SAM" id="MobiDB-lite"/>
    </source>
</evidence>
<evidence type="ECO:0000313" key="3">
    <source>
        <dbReference type="Proteomes" id="UP001058003"/>
    </source>
</evidence>
<dbReference type="EMBL" id="CP073767">
    <property type="protein sequence ID" value="UWZ50814.1"/>
    <property type="molecule type" value="Genomic_DNA"/>
</dbReference>
<dbReference type="Proteomes" id="UP001058003">
    <property type="component" value="Chromosome"/>
</dbReference>
<feature type="compositionally biased region" description="Basic residues" evidence="1">
    <location>
        <begin position="54"/>
        <end position="67"/>
    </location>
</feature>
<sequence length="148" mass="15635">MADDDEARAAAARQADLAAFAESWQLLGLAAVVHLWPPMPWVRRGAPEPGKAGAGRRTRGRAGRHAKASGGGWWRCACGTRRWQLRRTVRAVRAAVVSGLVWFGLSTGAGLNADALAGVGRWCEGMREIPVPCCPRALDELGPAGSPG</sequence>
<organism evidence="2 3">
    <name type="scientific">Dactylosporangium aurantiacum</name>
    <dbReference type="NCBI Taxonomy" id="35754"/>
    <lineage>
        <taxon>Bacteria</taxon>
        <taxon>Bacillati</taxon>
        <taxon>Actinomycetota</taxon>
        <taxon>Actinomycetes</taxon>
        <taxon>Micromonosporales</taxon>
        <taxon>Micromonosporaceae</taxon>
        <taxon>Dactylosporangium</taxon>
    </lineage>
</organism>
<dbReference type="KEGG" id="daur:Daura_28820"/>
<name>A0A9Q9MCD6_9ACTN</name>
<protein>
    <submittedName>
        <fullName evidence="2">Uncharacterized protein</fullName>
    </submittedName>
</protein>
<reference evidence="2" key="1">
    <citation type="submission" date="2021-04" db="EMBL/GenBank/DDBJ databases">
        <title>Dactylosporangium aurantiacum NRRL B-8018 full assembly.</title>
        <authorList>
            <person name="Hartkoorn R.C."/>
            <person name="Beaudoing E."/>
            <person name="Hot D."/>
        </authorList>
    </citation>
    <scope>NUCLEOTIDE SEQUENCE</scope>
    <source>
        <strain evidence="2">NRRL B-8018</strain>
    </source>
</reference>
<dbReference type="RefSeq" id="WP_033358178.1">
    <property type="nucleotide sequence ID" value="NZ_CP073767.1"/>
</dbReference>
<evidence type="ECO:0000313" key="2">
    <source>
        <dbReference type="EMBL" id="UWZ50814.1"/>
    </source>
</evidence>